<organism evidence="2 3">
    <name type="scientific">Allopusillimonas soli</name>
    <dbReference type="NCBI Taxonomy" id="659016"/>
    <lineage>
        <taxon>Bacteria</taxon>
        <taxon>Pseudomonadati</taxon>
        <taxon>Pseudomonadota</taxon>
        <taxon>Betaproteobacteria</taxon>
        <taxon>Burkholderiales</taxon>
        <taxon>Alcaligenaceae</taxon>
        <taxon>Allopusillimonas</taxon>
    </lineage>
</organism>
<evidence type="ECO:0000256" key="1">
    <source>
        <dbReference type="SAM" id="Phobius"/>
    </source>
</evidence>
<keyword evidence="1" id="KW-0812">Transmembrane</keyword>
<feature type="transmembrane region" description="Helical" evidence="1">
    <location>
        <begin position="28"/>
        <end position="61"/>
    </location>
</feature>
<gene>
    <name evidence="2" type="ORF">H0A68_02390</name>
</gene>
<keyword evidence="1" id="KW-1133">Transmembrane helix</keyword>
<dbReference type="Proteomes" id="UP000580517">
    <property type="component" value="Unassembled WGS sequence"/>
</dbReference>
<accession>A0A853F6W1</accession>
<sequence length="73" mass="7388">MYHIFQILGAILTGAALGTILGPRVPARFIGGIIAIALGLITIFTGQWLTLAVGAAVLFVAQILPGGNASSKA</sequence>
<evidence type="ECO:0000313" key="2">
    <source>
        <dbReference type="EMBL" id="NYT35707.1"/>
    </source>
</evidence>
<proteinExistence type="predicted"/>
<dbReference type="RefSeq" id="WP_129967673.1">
    <property type="nucleotide sequence ID" value="NZ_JACCEW010000001.1"/>
</dbReference>
<keyword evidence="1" id="KW-0472">Membrane</keyword>
<reference evidence="2 3" key="1">
    <citation type="submission" date="2020-07" db="EMBL/GenBank/DDBJ databases">
        <title>Taxonomic revisions and descriptions of new bacterial species based on genomic comparisons in the high-G+C-content subgroup of the family Alcaligenaceae.</title>
        <authorList>
            <person name="Szabo A."/>
            <person name="Felfoldi T."/>
        </authorList>
    </citation>
    <scope>NUCLEOTIDE SEQUENCE [LARGE SCALE GENOMIC DNA]</scope>
    <source>
        <strain evidence="2 3">DSM 25264</strain>
    </source>
</reference>
<protein>
    <submittedName>
        <fullName evidence="2">Uncharacterized protein</fullName>
    </submittedName>
</protein>
<evidence type="ECO:0000313" key="3">
    <source>
        <dbReference type="Proteomes" id="UP000580517"/>
    </source>
</evidence>
<keyword evidence="3" id="KW-1185">Reference proteome</keyword>
<dbReference type="EMBL" id="JACCEW010000001">
    <property type="protein sequence ID" value="NYT35707.1"/>
    <property type="molecule type" value="Genomic_DNA"/>
</dbReference>
<name>A0A853F6W1_9BURK</name>
<comment type="caution">
    <text evidence="2">The sequence shown here is derived from an EMBL/GenBank/DDBJ whole genome shotgun (WGS) entry which is preliminary data.</text>
</comment>
<dbReference type="AlphaFoldDB" id="A0A853F6W1"/>